<dbReference type="AlphaFoldDB" id="A0A341AW57"/>
<feature type="compositionally biased region" description="Low complexity" evidence="1">
    <location>
        <begin position="170"/>
        <end position="187"/>
    </location>
</feature>
<feature type="compositionally biased region" description="Gly residues" evidence="1">
    <location>
        <begin position="159"/>
        <end position="169"/>
    </location>
</feature>
<proteinExistence type="predicted"/>
<dbReference type="Proteomes" id="UP000252040">
    <property type="component" value="Unplaced"/>
</dbReference>
<reference evidence="3" key="1">
    <citation type="submission" date="2025-08" db="UniProtKB">
        <authorList>
            <consortium name="RefSeq"/>
        </authorList>
    </citation>
    <scope>IDENTIFICATION</scope>
    <source>
        <tissue evidence="3">Meat</tissue>
    </source>
</reference>
<dbReference type="RefSeq" id="XP_024593567.1">
    <property type="nucleotide sequence ID" value="XM_024737799.1"/>
</dbReference>
<feature type="non-terminal residue" evidence="3">
    <location>
        <position position="1"/>
    </location>
</feature>
<organism evidence="2 3">
    <name type="scientific">Neophocaena asiaeorientalis asiaeorientalis</name>
    <name type="common">Yangtze finless porpoise</name>
    <name type="synonym">Neophocaena phocaenoides subsp. asiaeorientalis</name>
    <dbReference type="NCBI Taxonomy" id="1706337"/>
    <lineage>
        <taxon>Eukaryota</taxon>
        <taxon>Metazoa</taxon>
        <taxon>Chordata</taxon>
        <taxon>Craniata</taxon>
        <taxon>Vertebrata</taxon>
        <taxon>Euteleostomi</taxon>
        <taxon>Mammalia</taxon>
        <taxon>Eutheria</taxon>
        <taxon>Laurasiatheria</taxon>
        <taxon>Artiodactyla</taxon>
        <taxon>Whippomorpha</taxon>
        <taxon>Cetacea</taxon>
        <taxon>Odontoceti</taxon>
        <taxon>Phocoenidae</taxon>
        <taxon>Neophocaena</taxon>
    </lineage>
</organism>
<gene>
    <name evidence="3" type="primary">LOC112394853</name>
</gene>
<feature type="region of interest" description="Disordered" evidence="1">
    <location>
        <begin position="1"/>
        <end position="187"/>
    </location>
</feature>
<feature type="compositionally biased region" description="Low complexity" evidence="1">
    <location>
        <begin position="116"/>
        <end position="136"/>
    </location>
</feature>
<dbReference type="KEGG" id="nasi:112394853"/>
<accession>A0A341AW57</accession>
<keyword evidence="2" id="KW-1185">Reference proteome</keyword>
<dbReference type="GeneID" id="112394853"/>
<name>A0A341AW57_NEOAA</name>
<protein>
    <submittedName>
        <fullName evidence="3">Uncharacterized protein LOC112394853</fullName>
    </submittedName>
</protein>
<sequence length="187" mass="18637">PDSRPRQLQAGTPGPEGGEGARFLRRDESGSQDSQLAGRGEGARADAHIPRPQPTPRTKWALSRPPVPSPPGRSGGAPRRGKGAAGKRSGERQGPVGTQPGASQRADGGHPAPTCASRAITGRGSRSRARGSAGKARAGRRVTERRAAATGSPPWTGCSMGGGAAGTGEGCSAAVSSGSSCVPHAPS</sequence>
<dbReference type="InParanoid" id="A0A341AW57"/>
<evidence type="ECO:0000256" key="1">
    <source>
        <dbReference type="SAM" id="MobiDB-lite"/>
    </source>
</evidence>
<evidence type="ECO:0000313" key="2">
    <source>
        <dbReference type="Proteomes" id="UP000252040"/>
    </source>
</evidence>
<evidence type="ECO:0000313" key="3">
    <source>
        <dbReference type="RefSeq" id="XP_024593567.1"/>
    </source>
</evidence>